<protein>
    <recommendedName>
        <fullName evidence="7">Clathrin light chain</fullName>
    </recommendedName>
</protein>
<comment type="function">
    <text evidence="1 7">Clathrin is the major protein of the polyhedral coat of coated pits and vesicles.</text>
</comment>
<dbReference type="Proteomes" id="UP000232323">
    <property type="component" value="Unassembled WGS sequence"/>
</dbReference>
<evidence type="ECO:0000256" key="5">
    <source>
        <dbReference type="ARBA" id="ARBA00023176"/>
    </source>
</evidence>
<dbReference type="STRING" id="1157962.A0A250XML7"/>
<evidence type="ECO:0000256" key="6">
    <source>
        <dbReference type="ARBA" id="ARBA00023329"/>
    </source>
</evidence>
<comment type="similarity">
    <text evidence="3 7">Belongs to the clathrin light chain family.</text>
</comment>
<dbReference type="InterPro" id="IPR000996">
    <property type="entry name" value="Clathrin_L-chain"/>
</dbReference>
<evidence type="ECO:0000256" key="8">
    <source>
        <dbReference type="SAM" id="MobiDB-lite"/>
    </source>
</evidence>
<dbReference type="GO" id="GO:0030132">
    <property type="term" value="C:clathrin coat of coated pit"/>
    <property type="evidence" value="ECO:0007669"/>
    <property type="project" value="InterPro"/>
</dbReference>
<dbReference type="Pfam" id="PF01086">
    <property type="entry name" value="Clathrin_lg_ch"/>
    <property type="match status" value="1"/>
</dbReference>
<accession>A0A250XML7</accession>
<dbReference type="EMBL" id="BEGY01000122">
    <property type="protein sequence ID" value="GAX84318.1"/>
    <property type="molecule type" value="Genomic_DNA"/>
</dbReference>
<keyword evidence="5 7" id="KW-0168">Coated pit</keyword>
<dbReference type="AlphaFoldDB" id="A0A250XML7"/>
<dbReference type="GO" id="GO:0006886">
    <property type="term" value="P:intracellular protein transport"/>
    <property type="evidence" value="ECO:0007669"/>
    <property type="project" value="InterPro"/>
</dbReference>
<dbReference type="GO" id="GO:0030130">
    <property type="term" value="C:clathrin coat of trans-Golgi network vesicle"/>
    <property type="evidence" value="ECO:0007669"/>
    <property type="project" value="InterPro"/>
</dbReference>
<evidence type="ECO:0000256" key="1">
    <source>
        <dbReference type="ARBA" id="ARBA00003913"/>
    </source>
</evidence>
<dbReference type="OrthoDB" id="546172at2759"/>
<evidence type="ECO:0000256" key="7">
    <source>
        <dbReference type="RuleBase" id="RU363137"/>
    </source>
</evidence>
<dbReference type="GO" id="GO:0005198">
    <property type="term" value="F:structural molecule activity"/>
    <property type="evidence" value="ECO:0007669"/>
    <property type="project" value="InterPro"/>
</dbReference>
<dbReference type="GO" id="GO:0016192">
    <property type="term" value="P:vesicle-mediated transport"/>
    <property type="evidence" value="ECO:0007669"/>
    <property type="project" value="InterPro"/>
</dbReference>
<keyword evidence="10" id="KW-1185">Reference proteome</keyword>
<evidence type="ECO:0000313" key="9">
    <source>
        <dbReference type="EMBL" id="GAX84318.1"/>
    </source>
</evidence>
<keyword evidence="4 7" id="KW-0472">Membrane</keyword>
<gene>
    <name evidence="9" type="ORF">CEUSTIGMA_g11740.t1</name>
</gene>
<comment type="subcellular location">
    <subcellularLocation>
        <location evidence="2 7">Cytoplasmic vesicle membrane</location>
        <topology evidence="2 7">Peripheral membrane protein</topology>
        <orientation evidence="2 7">Cytoplasmic side</orientation>
    </subcellularLocation>
    <subcellularLocation>
        <location evidence="7">Membrane</location>
        <location evidence="7">Coated pit</location>
        <topology evidence="7">Peripheral membrane protein</topology>
        <orientation evidence="7">Cytoplasmic side</orientation>
    </subcellularLocation>
    <text evidence="7">Cytoplasmic face of coated pits and vesicles.</text>
</comment>
<evidence type="ECO:0000256" key="3">
    <source>
        <dbReference type="ARBA" id="ARBA00005263"/>
    </source>
</evidence>
<sequence>MADFVDDPFGGDDQMFVNAAPPPLQGSFSAEARAVPVDLSMFENQEQVPTEDFGAVSSDVVQLSHQESQAAFIGGYIPQNDPVNVIPATPRTPATEDPRILLNRKNEELLAKKDIEEAASKKAASERGKAHITKFIDDRTKAITSRKQSNRDAETASPESGVPRGSTWERVNLLINYSQDKIHTKDLSRFKSTLQTCKDLDVAVAAI</sequence>
<comment type="caution">
    <text evidence="9">The sequence shown here is derived from an EMBL/GenBank/DDBJ whole genome shotgun (WGS) entry which is preliminary data.</text>
</comment>
<evidence type="ECO:0000256" key="4">
    <source>
        <dbReference type="ARBA" id="ARBA00023136"/>
    </source>
</evidence>
<keyword evidence="6 7" id="KW-0968">Cytoplasmic vesicle</keyword>
<organism evidence="9 10">
    <name type="scientific">Chlamydomonas eustigma</name>
    <dbReference type="NCBI Taxonomy" id="1157962"/>
    <lineage>
        <taxon>Eukaryota</taxon>
        <taxon>Viridiplantae</taxon>
        <taxon>Chlorophyta</taxon>
        <taxon>core chlorophytes</taxon>
        <taxon>Chlorophyceae</taxon>
        <taxon>CS clade</taxon>
        <taxon>Chlamydomonadales</taxon>
        <taxon>Chlamydomonadaceae</taxon>
        <taxon>Chlamydomonas</taxon>
    </lineage>
</organism>
<reference evidence="9 10" key="1">
    <citation type="submission" date="2017-08" db="EMBL/GenBank/DDBJ databases">
        <title>Acidophilic green algal genome provides insights into adaptation to an acidic environment.</title>
        <authorList>
            <person name="Hirooka S."/>
            <person name="Hirose Y."/>
            <person name="Kanesaki Y."/>
            <person name="Higuchi S."/>
            <person name="Fujiwara T."/>
            <person name="Onuma R."/>
            <person name="Era A."/>
            <person name="Ohbayashi R."/>
            <person name="Uzuka A."/>
            <person name="Nozaki H."/>
            <person name="Yoshikawa H."/>
            <person name="Miyagishima S.Y."/>
        </authorList>
    </citation>
    <scope>NUCLEOTIDE SEQUENCE [LARGE SCALE GENOMIC DNA]</scope>
    <source>
        <strain evidence="9 10">NIES-2499</strain>
    </source>
</reference>
<evidence type="ECO:0000313" key="10">
    <source>
        <dbReference type="Proteomes" id="UP000232323"/>
    </source>
</evidence>
<name>A0A250XML7_9CHLO</name>
<proteinExistence type="inferred from homology"/>
<feature type="region of interest" description="Disordered" evidence="8">
    <location>
        <begin position="138"/>
        <end position="165"/>
    </location>
</feature>
<evidence type="ECO:0000256" key="2">
    <source>
        <dbReference type="ARBA" id="ARBA00004180"/>
    </source>
</evidence>